<keyword evidence="1" id="KW-0812">Transmembrane</keyword>
<gene>
    <name evidence="2" type="ORF">HW555_010669</name>
</gene>
<keyword evidence="1" id="KW-0472">Membrane</keyword>
<evidence type="ECO:0000313" key="3">
    <source>
        <dbReference type="Proteomes" id="UP000648187"/>
    </source>
</evidence>
<comment type="caution">
    <text evidence="2">The sequence shown here is derived from an EMBL/GenBank/DDBJ whole genome shotgun (WGS) entry which is preliminary data.</text>
</comment>
<evidence type="ECO:0000256" key="1">
    <source>
        <dbReference type="SAM" id="Phobius"/>
    </source>
</evidence>
<sequence length="505" mass="56827">MVYMEFVSGSENEEETSKLKRQSQLFSCIDADSFLQRSCHRCYYRYHHSFQYRRRKIGFPVLSKADYTNTGQTECSVYCSACHKIAKKEGKQSIEQLKKVNSNLEPKFKLHKKKSGSTIELCDYQGFSNLAMESFQVEVGAVRADRYQVECEWMVKKVAECAGSDIQILQQSPQLYARRPVYPQTETNMNIVKFADSGLNEPSIENWKLNCLLLPMKKKTNYRQRTSTIWNTQGVISPDEKNVFCNSTPNDHEPVFGDTDTVSEYGKADNSMFPESSLNKVLIPFRMSRFLTPVRYHYDVDSCQHHSIKFQPVTCHPDALSCAASGALMSSLAEVIALVVYVCDVSESDSLTIHGVTMLFAWYIQDERRPDGAPYSSDLQILKLRVIQFRTLTRMKSKAMSSANIASSCGGGDRCKYGYGRLVIDADSIGDSGSSGCSATNIEDHIKMGQALMSFLALAVAIMVYVLAVMTVVTVTAVMSRSMELPGESLNKANIPDLLIRYKKY</sequence>
<dbReference type="EMBL" id="JACKWZ010000275">
    <property type="protein sequence ID" value="KAF9410146.1"/>
    <property type="molecule type" value="Genomic_DNA"/>
</dbReference>
<protein>
    <submittedName>
        <fullName evidence="2">Uncharacterized protein</fullName>
    </submittedName>
</protein>
<feature type="transmembrane region" description="Helical" evidence="1">
    <location>
        <begin position="451"/>
        <end position="479"/>
    </location>
</feature>
<proteinExistence type="predicted"/>
<dbReference type="AlphaFoldDB" id="A0A835G9Z8"/>
<keyword evidence="3" id="KW-1185">Reference proteome</keyword>
<dbReference type="Proteomes" id="UP000648187">
    <property type="component" value="Unassembled WGS sequence"/>
</dbReference>
<reference evidence="2" key="1">
    <citation type="submission" date="2020-08" db="EMBL/GenBank/DDBJ databases">
        <title>Spodoptera exigua strain:BAW_Kor-Di-RS1 Genome sequencing and assembly.</title>
        <authorList>
            <person name="Kim J."/>
            <person name="Nam H.Y."/>
            <person name="Kwon M."/>
            <person name="Choi J.H."/>
            <person name="Cho S.R."/>
            <person name="Kim G.-H."/>
        </authorList>
    </citation>
    <scope>NUCLEOTIDE SEQUENCE</scope>
    <source>
        <strain evidence="2">BAW_Kor-Di-RS1</strain>
        <tissue evidence="2">Whole-body</tissue>
    </source>
</reference>
<name>A0A835G9Z8_SPOEX</name>
<keyword evidence="1" id="KW-1133">Transmembrane helix</keyword>
<accession>A0A835G9Z8</accession>
<evidence type="ECO:0000313" key="2">
    <source>
        <dbReference type="EMBL" id="KAF9410146.1"/>
    </source>
</evidence>
<organism evidence="2 3">
    <name type="scientific">Spodoptera exigua</name>
    <name type="common">Beet armyworm</name>
    <name type="synonym">Noctua fulgens</name>
    <dbReference type="NCBI Taxonomy" id="7107"/>
    <lineage>
        <taxon>Eukaryota</taxon>
        <taxon>Metazoa</taxon>
        <taxon>Ecdysozoa</taxon>
        <taxon>Arthropoda</taxon>
        <taxon>Hexapoda</taxon>
        <taxon>Insecta</taxon>
        <taxon>Pterygota</taxon>
        <taxon>Neoptera</taxon>
        <taxon>Endopterygota</taxon>
        <taxon>Lepidoptera</taxon>
        <taxon>Glossata</taxon>
        <taxon>Ditrysia</taxon>
        <taxon>Noctuoidea</taxon>
        <taxon>Noctuidae</taxon>
        <taxon>Amphipyrinae</taxon>
        <taxon>Spodoptera</taxon>
    </lineage>
</organism>